<evidence type="ECO:0000259" key="15">
    <source>
        <dbReference type="PROSITE" id="PS51382"/>
    </source>
</evidence>
<evidence type="ECO:0000256" key="2">
    <source>
        <dbReference type="ARBA" id="ARBA00009665"/>
    </source>
</evidence>
<feature type="region of interest" description="Disordered" evidence="11">
    <location>
        <begin position="1142"/>
        <end position="1193"/>
    </location>
</feature>
<accession>L9L7B0</accession>
<reference evidence="17" key="2">
    <citation type="journal article" date="2013" name="Nat. Commun.">
        <title>Genome of the Chinese tree shrew.</title>
        <authorList>
            <person name="Fan Y."/>
            <person name="Huang Z.Y."/>
            <person name="Cao C.C."/>
            <person name="Chen C.S."/>
            <person name="Chen Y.X."/>
            <person name="Fan D.D."/>
            <person name="He J."/>
            <person name="Hou H.L."/>
            <person name="Hu L."/>
            <person name="Hu X.T."/>
            <person name="Jiang X.T."/>
            <person name="Lai R."/>
            <person name="Lang Y.S."/>
            <person name="Liang B."/>
            <person name="Liao S.G."/>
            <person name="Mu D."/>
            <person name="Ma Y.Y."/>
            <person name="Niu Y.Y."/>
            <person name="Sun X.Q."/>
            <person name="Xia J.Q."/>
            <person name="Xiao J."/>
            <person name="Xiong Z.Q."/>
            <person name="Xu L."/>
            <person name="Yang L."/>
            <person name="Zhang Y."/>
            <person name="Zhao W."/>
            <person name="Zhao X.D."/>
            <person name="Zheng Y.T."/>
            <person name="Zhou J.M."/>
            <person name="Zhu Y.B."/>
            <person name="Zhang G.J."/>
            <person name="Wang J."/>
            <person name="Yao Y.G."/>
        </authorList>
    </citation>
    <scope>NUCLEOTIDE SEQUENCE [LARGE SCALE GENOMIC DNA]</scope>
</reference>
<feature type="compositionally biased region" description="Polar residues" evidence="11">
    <location>
        <begin position="1249"/>
        <end position="1261"/>
    </location>
</feature>
<comment type="catalytic activity">
    <reaction evidence="6">
        <text>phosphate(in) = phosphate(out)</text>
        <dbReference type="Rhea" id="RHEA:32823"/>
        <dbReference type="ChEBI" id="CHEBI:43474"/>
    </reaction>
    <physiologicalReaction direction="left-to-right" evidence="6">
        <dbReference type="Rhea" id="RHEA:32824"/>
    </physiologicalReaction>
</comment>
<dbReference type="GO" id="GO:0000822">
    <property type="term" value="F:inositol hexakisphosphate binding"/>
    <property type="evidence" value="ECO:0007669"/>
    <property type="project" value="TreeGrafter"/>
</dbReference>
<feature type="compositionally biased region" description="Basic and acidic residues" evidence="11">
    <location>
        <begin position="932"/>
        <end position="952"/>
    </location>
</feature>
<feature type="compositionally biased region" description="Polar residues" evidence="11">
    <location>
        <begin position="637"/>
        <end position="647"/>
    </location>
</feature>
<dbReference type="Pfam" id="PF00595">
    <property type="entry name" value="PDZ"/>
    <property type="match status" value="1"/>
</dbReference>
<feature type="transmembrane region" description="Helical" evidence="12">
    <location>
        <begin position="313"/>
        <end position="332"/>
    </location>
</feature>
<dbReference type="FunCoup" id="L9L7B0">
    <property type="interactions" value="69"/>
</dbReference>
<feature type="region of interest" description="Disordered" evidence="11">
    <location>
        <begin position="602"/>
        <end position="766"/>
    </location>
</feature>
<dbReference type="Proteomes" id="UP000011518">
    <property type="component" value="Unassembled WGS sequence"/>
</dbReference>
<dbReference type="InterPro" id="IPR036034">
    <property type="entry name" value="PDZ_sf"/>
</dbReference>
<evidence type="ECO:0000259" key="13">
    <source>
        <dbReference type="PROSITE" id="PS50106"/>
    </source>
</evidence>
<evidence type="ECO:0000256" key="5">
    <source>
        <dbReference type="ARBA" id="ARBA00023136"/>
    </source>
</evidence>
<feature type="compositionally biased region" description="Polar residues" evidence="11">
    <location>
        <begin position="1314"/>
        <end position="1325"/>
    </location>
</feature>
<dbReference type="InterPro" id="IPR004342">
    <property type="entry name" value="EXS_C"/>
</dbReference>
<feature type="domain" description="SPX" evidence="15">
    <location>
        <begin position="1"/>
        <end position="137"/>
    </location>
</feature>
<evidence type="ECO:0000256" key="10">
    <source>
        <dbReference type="SAM" id="Coils"/>
    </source>
</evidence>
<feature type="transmembrane region" description="Helical" evidence="12">
    <location>
        <begin position="183"/>
        <end position="208"/>
    </location>
</feature>
<reference evidence="17" key="1">
    <citation type="submission" date="2012-07" db="EMBL/GenBank/DDBJ databases">
        <title>Genome of the Chinese tree shrew, a rising model animal genetically related to primates.</title>
        <authorList>
            <person name="Zhang G."/>
            <person name="Fan Y."/>
            <person name="Yao Y."/>
            <person name="Huang Z."/>
        </authorList>
    </citation>
    <scope>NUCLEOTIDE SEQUENCE [LARGE SCALE GENOMIC DNA]</scope>
</reference>
<feature type="compositionally biased region" description="Polar residues" evidence="11">
    <location>
        <begin position="1335"/>
        <end position="1346"/>
    </location>
</feature>
<comment type="function">
    <text evidence="9">Inorganic ion transporter that mediates phosphate ion export across plasma membrane. Plays a major role in phosphate homeostasis, preventing intracellular phosphate accumulation and possible calcium phosphate precipitation, ultimately preserving calcium signaling. Binds inositol hexakisphosphate (Ins6P) and similar inositol polyphosphates, such as 5-diphospho-inositol pentakisphosphate (5-InsP7), which are important intracellular signaling molecules involved in regulation of phosphate flux.</text>
</comment>
<name>L9L7B0_TUPCH</name>
<feature type="coiled-coil region" evidence="10">
    <location>
        <begin position="30"/>
        <end position="57"/>
    </location>
</feature>
<dbReference type="InParanoid" id="L9L7B0"/>
<dbReference type="InterPro" id="IPR001478">
    <property type="entry name" value="PDZ"/>
</dbReference>
<evidence type="ECO:0000256" key="4">
    <source>
        <dbReference type="ARBA" id="ARBA00022989"/>
    </source>
</evidence>
<keyword evidence="17" id="KW-1185">Reference proteome</keyword>
<feature type="region of interest" description="Disordered" evidence="11">
    <location>
        <begin position="1013"/>
        <end position="1125"/>
    </location>
</feature>
<dbReference type="PROSITE" id="PS51382">
    <property type="entry name" value="SPX"/>
    <property type="match status" value="1"/>
</dbReference>
<evidence type="ECO:0000256" key="12">
    <source>
        <dbReference type="SAM" id="Phobius"/>
    </source>
</evidence>
<dbReference type="InterPro" id="IPR032756">
    <property type="entry name" value="DUF4685"/>
</dbReference>
<dbReference type="EMBL" id="KB320481">
    <property type="protein sequence ID" value="ELW70881.1"/>
    <property type="molecule type" value="Genomic_DNA"/>
</dbReference>
<evidence type="ECO:0000256" key="3">
    <source>
        <dbReference type="ARBA" id="ARBA00022692"/>
    </source>
</evidence>
<protein>
    <recommendedName>
        <fullName evidence="7">Solute carrier family 53 member 1</fullName>
    </recommendedName>
    <alternativeName>
        <fullName evidence="8">Phosphate exporter SLC53A1</fullName>
    </alternativeName>
</protein>
<dbReference type="eggNOG" id="KOG3606">
    <property type="taxonomic scope" value="Eukaryota"/>
</dbReference>
<feature type="region of interest" description="Disordered" evidence="11">
    <location>
        <begin position="1304"/>
        <end position="1353"/>
    </location>
</feature>
<dbReference type="PANTHER" id="PTHR10783">
    <property type="entry name" value="XENOTROPIC AND POLYTROPIC RETROVIRUS RECEPTOR 1-RELATED"/>
    <property type="match status" value="1"/>
</dbReference>
<proteinExistence type="inferred from homology"/>
<dbReference type="Pfam" id="PF03124">
    <property type="entry name" value="EXS"/>
    <property type="match status" value="2"/>
</dbReference>
<feature type="domain" description="PDZ" evidence="13">
    <location>
        <begin position="1465"/>
        <end position="1535"/>
    </location>
</feature>
<dbReference type="Pfam" id="PF15737">
    <property type="entry name" value="DUF4685"/>
    <property type="match status" value="1"/>
</dbReference>
<dbReference type="SUPFAM" id="SSF50156">
    <property type="entry name" value="PDZ domain-like"/>
    <property type="match status" value="1"/>
</dbReference>
<feature type="domain" description="EXS" evidence="14">
    <location>
        <begin position="238"/>
        <end position="447"/>
    </location>
</feature>
<evidence type="ECO:0000256" key="1">
    <source>
        <dbReference type="ARBA" id="ARBA00004141"/>
    </source>
</evidence>
<feature type="region of interest" description="Disordered" evidence="11">
    <location>
        <begin position="883"/>
        <end position="952"/>
    </location>
</feature>
<evidence type="ECO:0000259" key="14">
    <source>
        <dbReference type="PROSITE" id="PS51380"/>
    </source>
</evidence>
<evidence type="ECO:0000256" key="8">
    <source>
        <dbReference type="ARBA" id="ARBA00035512"/>
    </source>
</evidence>
<feature type="compositionally biased region" description="Basic residues" evidence="11">
    <location>
        <begin position="666"/>
        <end position="680"/>
    </location>
</feature>
<evidence type="ECO:0000256" key="6">
    <source>
        <dbReference type="ARBA" id="ARBA00035090"/>
    </source>
</evidence>
<dbReference type="Gene3D" id="2.30.42.10">
    <property type="match status" value="1"/>
</dbReference>
<feature type="compositionally biased region" description="Low complexity" evidence="11">
    <location>
        <begin position="720"/>
        <end position="730"/>
    </location>
</feature>
<comment type="similarity">
    <text evidence="2">Belongs to the SYG1 (TC 2.A.94) family.</text>
</comment>
<gene>
    <name evidence="16" type="ORF">TREES_T100015807</name>
</gene>
<feature type="transmembrane region" description="Helical" evidence="12">
    <location>
        <begin position="214"/>
        <end position="230"/>
    </location>
</feature>
<feature type="compositionally biased region" description="Basic residues" evidence="11">
    <location>
        <begin position="915"/>
        <end position="931"/>
    </location>
</feature>
<feature type="compositionally biased region" description="Polar residues" evidence="11">
    <location>
        <begin position="604"/>
        <end position="619"/>
    </location>
</feature>
<evidence type="ECO:0000256" key="7">
    <source>
        <dbReference type="ARBA" id="ARBA00035271"/>
    </source>
</evidence>
<dbReference type="GO" id="GO:0006817">
    <property type="term" value="P:phosphate ion transport"/>
    <property type="evidence" value="ECO:0007669"/>
    <property type="project" value="TreeGrafter"/>
</dbReference>
<feature type="region of interest" description="Disordered" evidence="11">
    <location>
        <begin position="965"/>
        <end position="996"/>
    </location>
</feature>
<feature type="non-terminal residue" evidence="16">
    <location>
        <position position="1"/>
    </location>
</feature>
<dbReference type="InterPro" id="IPR004331">
    <property type="entry name" value="SPX_dom"/>
</dbReference>
<sequence>VTDEDTVKRYFAKFEEKFFQTCEKELAKINTFYSEKLAEAQRRFATLQNELQSSLDAQKESTGVTTLRQRRKPVFHLSHEERVQHRNIKDLKLAFSEFYLSLILLQNYQNLNFTGFRKILKKHDKILETSRGADWRVAHVEVAPFYTCKKINQLISETEAVVTNELEDGDRQKAMKRLRVPPLGAAQIAGFLGILWCLSLLACFFAPISIIPTYVYPLALYGFMVFFLINPTKTFYYKSRFWLLKLLFRVFTAPFHKVGFADFWLADQLNSLSVILMDLEYMICFYSLELQWNESRGLLPNESEERNHSDTVVFFYLWIVFCIISSCYTLIWDLKMDWGLFDKNAGENTFLREEIVYPQKAYYYCAIIEDVILRFAWTIQISITSTSLVPHSGDIIATVFAPLEVFRRFVWNFFRLENEHLNNCGEFRAVRDISVAPLNADDQTLLEQMMDQDDGVRNRQKNRSWKYSQSISLRRPRLASQNGRSLWPAEAVWTLPDQEKGMLLGSGSAQERPTHRATPGWPGSPGPVSRTSQMPGLRKGGAFFLPDGLVGGGDLDSTSFASEEDFVLPGGLWRAVGAGPCAVSLSDRVERNRLLLQEMLRGPGQSTPEAGATAQTPSWDGTAAERPAGDLDWDSGISLQDSDQNRTFGPKPEPVLSPRHEEAKHLLQRARMKARTRPLRASHDIMPSITQGRCDVRSSPAQGPRMPSVGRDGLQNEPMSDSSSGESSSGQWPRRGLSPSHQRQPQRQVLHPKQKATGQGPLLSKPNMAQYVSGGLWLRDAGEEAFCRLMDRWGLPAKPLLRGPGRRCRACGSCIESQDPAKGRSALAPPSPRVLQELQAACGMEVVREESDGSHSLQVLSAEPGLHLEWIRETHIGAPECSEEVDSALDSTDTSDSCRTDSEEAGASRPSKACGRTRLRSSRPRGGHRWPRKTEAELGDAKEGAEMKEGRGHTPERMLFQRQAPVPQPPAPELKKASPGAQPQTGPGPGPHWACPVDSQAPCRTACATASSMKLGPLGPGRRGQMVQSQESLEAVSTSSQQKSLAEPPAPDQAQHSPAALCPESWVPTPPTSRKTTSPVSHRKAALTGPHRPSDQREPVDAPLPPSRSASLGPCELTPRRTQPCRPRARHPLLALSTNNCNNSVPVPQGLQEPRGGAVCGGPEDRGPCSREPTPPLESGRDASPPPLLLGTPLHPRDLETVGLAQEGAVVVAGHPGSVDVATVNSTSITLSLASEELESSREAEGGSQRTEASSGGHTPSQAPPGAGTGPRPPSAASSDRHKKRSSSVASTLGLRKFFSALGQSSRPKLAKSRSYSVEQLQATTPGPAPHTRAPSLQSLHQVSPSHQRRKAASFQNLHSLLSGKGDRSSLYLVGRPGDNAAGRASHACPQQIWCGEDEVPTGLGAHSEALNALICAAEHRGGLGCRKLAKAPARRALSVEDVSAPSLARTVGRVVEVFPDGTSQLQLQRSPEGTFGFCVASGNGRRDSGLYVQAMADSSTAKLYSGLLGVGDEILEVNGAKVAGLGLAHIQELLAHSETLCHSLSQAAQADSVACPSASATSLPTPAPPLLSTRKLATVSRSAALQRLDLHSPHQSSMPLLRVATSGRCRLVARIGHFPKVGSGRLRTAEEEVVGMGVLDEVYPLTLPSKNAQLVAEKMGWNWLEGWEGKWGNPEAPVNWQDERWGNKFSVPGVYVSPNLRHDGGSAGTA</sequence>
<keyword evidence="10" id="KW-0175">Coiled coil</keyword>
<dbReference type="FunFam" id="2.30.42.10:FF:000215">
    <property type="entry name" value="uncharacterized protein KIAA1614 homolog"/>
    <property type="match status" value="1"/>
</dbReference>
<keyword evidence="3 12" id="KW-0812">Transmembrane</keyword>
<evidence type="ECO:0000256" key="11">
    <source>
        <dbReference type="SAM" id="MobiDB-lite"/>
    </source>
</evidence>
<evidence type="ECO:0000313" key="16">
    <source>
        <dbReference type="EMBL" id="ELW70881.1"/>
    </source>
</evidence>
<dbReference type="PANTHER" id="PTHR10783:SF103">
    <property type="entry name" value="SOLUTE CARRIER FAMILY 53 MEMBER 1"/>
    <property type="match status" value="1"/>
</dbReference>
<evidence type="ECO:0000256" key="9">
    <source>
        <dbReference type="ARBA" id="ARBA00093379"/>
    </source>
</evidence>
<keyword evidence="4 12" id="KW-1133">Transmembrane helix</keyword>
<comment type="subcellular location">
    <subcellularLocation>
        <location evidence="1">Membrane</location>
        <topology evidence="1">Multi-pass membrane protein</topology>
    </subcellularLocation>
</comment>
<evidence type="ECO:0000313" key="17">
    <source>
        <dbReference type="Proteomes" id="UP000011518"/>
    </source>
</evidence>
<dbReference type="GO" id="GO:0005794">
    <property type="term" value="C:Golgi apparatus"/>
    <property type="evidence" value="ECO:0007669"/>
    <property type="project" value="TreeGrafter"/>
</dbReference>
<organism evidence="16 17">
    <name type="scientific">Tupaia chinensis</name>
    <name type="common">Chinese tree shrew</name>
    <name type="synonym">Tupaia belangeri chinensis</name>
    <dbReference type="NCBI Taxonomy" id="246437"/>
    <lineage>
        <taxon>Eukaryota</taxon>
        <taxon>Metazoa</taxon>
        <taxon>Chordata</taxon>
        <taxon>Craniata</taxon>
        <taxon>Vertebrata</taxon>
        <taxon>Euteleostomi</taxon>
        <taxon>Mammalia</taxon>
        <taxon>Eutheria</taxon>
        <taxon>Euarchontoglires</taxon>
        <taxon>Scandentia</taxon>
        <taxon>Tupaiidae</taxon>
        <taxon>Tupaia</taxon>
    </lineage>
</organism>
<dbReference type="PROSITE" id="PS51380">
    <property type="entry name" value="EXS"/>
    <property type="match status" value="1"/>
</dbReference>
<feature type="compositionally biased region" description="Polar residues" evidence="11">
    <location>
        <begin position="1026"/>
        <end position="1044"/>
    </location>
</feature>
<dbReference type="PROSITE" id="PS50106">
    <property type="entry name" value="PDZ"/>
    <property type="match status" value="1"/>
</dbReference>
<dbReference type="CDD" id="cd14477">
    <property type="entry name" value="SPX_XPR1_like"/>
    <property type="match status" value="1"/>
</dbReference>
<feature type="region of interest" description="Disordered" evidence="11">
    <location>
        <begin position="506"/>
        <end position="537"/>
    </location>
</feature>
<keyword evidence="5 12" id="KW-0472">Membrane</keyword>
<dbReference type="GO" id="GO:0005886">
    <property type="term" value="C:plasma membrane"/>
    <property type="evidence" value="ECO:0007669"/>
    <property type="project" value="TreeGrafter"/>
</dbReference>
<dbReference type="STRING" id="246437.L9L7B0"/>
<dbReference type="GO" id="GO:0016036">
    <property type="term" value="P:cellular response to phosphate starvation"/>
    <property type="evidence" value="ECO:0007669"/>
    <property type="project" value="TreeGrafter"/>
</dbReference>
<feature type="region of interest" description="Disordered" evidence="11">
    <location>
        <begin position="1234"/>
        <end position="1289"/>
    </location>
</feature>
<dbReference type="Pfam" id="PF03105">
    <property type="entry name" value="SPX"/>
    <property type="match status" value="1"/>
</dbReference>